<feature type="transmembrane region" description="Helical" evidence="16">
    <location>
        <begin position="722"/>
        <end position="744"/>
    </location>
</feature>
<evidence type="ECO:0000256" key="9">
    <source>
        <dbReference type="ARBA" id="ARBA00022989"/>
    </source>
</evidence>
<dbReference type="PROSITE" id="PS51829">
    <property type="entry name" value="P_HOMO_B"/>
    <property type="match status" value="1"/>
</dbReference>
<evidence type="ECO:0000256" key="1">
    <source>
        <dbReference type="ARBA" id="ARBA00004370"/>
    </source>
</evidence>
<dbReference type="FunFam" id="3.40.50.200:FF:000005">
    <property type="entry name" value="Proprotein convertase subtilisin/kexin type 7"/>
    <property type="match status" value="1"/>
</dbReference>
<dbReference type="PANTHER" id="PTHR42884:SF14">
    <property type="entry name" value="NEUROENDOCRINE CONVERTASE 1"/>
    <property type="match status" value="1"/>
</dbReference>
<dbReference type="GO" id="GO:0004252">
    <property type="term" value="F:serine-type endopeptidase activity"/>
    <property type="evidence" value="ECO:0007669"/>
    <property type="project" value="UniProtKB-UniRule"/>
</dbReference>
<dbReference type="PRINTS" id="PR00723">
    <property type="entry name" value="SUBTILISIN"/>
</dbReference>
<dbReference type="Proteomes" id="UP000241462">
    <property type="component" value="Unassembled WGS sequence"/>
</dbReference>
<dbReference type="FunFam" id="2.60.120.260:FF:000026">
    <property type="entry name" value="proprotein convertase subtilisin/kexin type 7"/>
    <property type="match status" value="1"/>
</dbReference>
<dbReference type="InterPro" id="IPR022398">
    <property type="entry name" value="Peptidase_S8_His-AS"/>
</dbReference>
<feature type="signal peptide" evidence="17">
    <location>
        <begin position="1"/>
        <end position="17"/>
    </location>
</feature>
<keyword evidence="9 16" id="KW-1133">Transmembrane helix</keyword>
<comment type="similarity">
    <text evidence="2">Belongs to the peptidase S8 family. Furin subfamily.</text>
</comment>
<dbReference type="PROSITE" id="PS00138">
    <property type="entry name" value="SUBTILASE_SER"/>
    <property type="match status" value="1"/>
</dbReference>
<dbReference type="GO" id="GO:0005802">
    <property type="term" value="C:trans-Golgi network"/>
    <property type="evidence" value="ECO:0007669"/>
    <property type="project" value="TreeGrafter"/>
</dbReference>
<reference evidence="19 20" key="1">
    <citation type="journal article" date="2018" name="Mycol. Prog.">
        <title>Coniella lustricola, a new species from submerged detritus.</title>
        <authorList>
            <person name="Raudabaugh D.B."/>
            <person name="Iturriaga T."/>
            <person name="Carver A."/>
            <person name="Mondo S."/>
            <person name="Pangilinan J."/>
            <person name="Lipzen A."/>
            <person name="He G."/>
            <person name="Amirebrahimi M."/>
            <person name="Grigoriev I.V."/>
            <person name="Miller A.N."/>
        </authorList>
    </citation>
    <scope>NUCLEOTIDE SEQUENCE [LARGE SCALE GENOMIC DNA]</scope>
    <source>
        <strain evidence="19 20">B22-T-1</strain>
    </source>
</reference>
<keyword evidence="4 16" id="KW-0812">Transmembrane</keyword>
<protein>
    <submittedName>
        <fullName evidence="19">Peptidase S8/S53 domain-containing protein</fullName>
    </submittedName>
</protein>
<sequence length="889" mass="95720">MKWTALLGLGLAAAVNASHFHHERDDYYIVHLDARTDPDAVASKLGLRNEGPFGSLDGHFVLRGAKSEHDIVNTAVKARRKTKRNVGGSDVLDGVHFAQRQELRQPWEKRVIPDLTGPFLDTRDDDNDDTASQDPVLAANQKGIMATLGISDPIFNEQWHLLNTVQKGHDVNVSGVWLQGITGKNATVAIVDDGLDMHSDDLKDNFYAAGSYDFNDKTDLPEPRLSDDRHGTRCGGEVSAVKNNVCGVGVAYDSNIAGLRILSKMITDADEAVAMNYDMLHNDIYSCSWGPPDDGRSMEAPGILIRRAMLNAVQKGRNGLGNIYVFASGNGAASDDNCNFDGYTNSIYSITVGAVDRKGGHPYYSESCSANLVVTYSSGGGDSIHTTDVGQNTCTSAHGGTSAAAPLAAGIFALVLEIRPDISWRDMQYLALHSAVPINEDDGGWQTTTIGKKFSHTFGYGKIDSYGLVELAKTWQLVKPQAWFFSPWIHVKEAIPQGDEGIAVSFDITPDMLIKANLQRVEHVTVTMNIDHMRRGDLSVDLVSPNKVISHLSVPRRMDNEAAGYVDWTFMSVVHWGESGIGTWTVIVRDTKNNEYNGTWTDWHLKLWGESIDASLATQLPMPNETDDDDHDVIVTTTIPPSTVTPPAGFPMPGSDGSDATPTDHPDRPVNSKPTPSDAADPVTGELEASPDATATSAAGTGESNWLPGFLPTFGVGPRAQAWIYASLALILTFCAALGVYLFVMRRRRLRNSPRDNYEFELLDDGEAEGLTAGGDGRGVGARGIVGEKTGAAAGGAGAAGQGRKRGGELYDAFAGGSDDELDDFDDEVEDGVGLGGYRDHEEGGSSALSEKRALRDEDAEDDEHHVLGSDSEDDEGSGERRGLAGARR</sequence>
<evidence type="ECO:0000256" key="7">
    <source>
        <dbReference type="ARBA" id="ARBA00022825"/>
    </source>
</evidence>
<dbReference type="GO" id="GO:0000139">
    <property type="term" value="C:Golgi membrane"/>
    <property type="evidence" value="ECO:0007669"/>
    <property type="project" value="TreeGrafter"/>
</dbReference>
<dbReference type="InterPro" id="IPR036852">
    <property type="entry name" value="Peptidase_S8/S53_dom_sf"/>
</dbReference>
<evidence type="ECO:0000256" key="11">
    <source>
        <dbReference type="ARBA" id="ARBA00023145"/>
    </source>
</evidence>
<feature type="region of interest" description="Disordered" evidence="15">
    <location>
        <begin position="811"/>
        <end position="889"/>
    </location>
</feature>
<keyword evidence="10 16" id="KW-0472">Membrane</keyword>
<dbReference type="OrthoDB" id="300641at2759"/>
<evidence type="ECO:0000256" key="10">
    <source>
        <dbReference type="ARBA" id="ARBA00023136"/>
    </source>
</evidence>
<feature type="compositionally biased region" description="Basic and acidic residues" evidence="15">
    <location>
        <begin position="838"/>
        <end position="868"/>
    </location>
</feature>
<keyword evidence="11" id="KW-0865">Zymogen</keyword>
<dbReference type="AlphaFoldDB" id="A0A2T2ZVQ4"/>
<dbReference type="GO" id="GO:0007323">
    <property type="term" value="P:peptide pheromone maturation"/>
    <property type="evidence" value="ECO:0007669"/>
    <property type="project" value="UniProtKB-ARBA"/>
</dbReference>
<evidence type="ECO:0000256" key="16">
    <source>
        <dbReference type="SAM" id="Phobius"/>
    </source>
</evidence>
<evidence type="ECO:0000259" key="18">
    <source>
        <dbReference type="PROSITE" id="PS51829"/>
    </source>
</evidence>
<dbReference type="Pfam" id="PF01483">
    <property type="entry name" value="P_proprotein"/>
    <property type="match status" value="1"/>
</dbReference>
<feature type="compositionally biased region" description="Low complexity" evidence="15">
    <location>
        <begin position="688"/>
        <end position="704"/>
    </location>
</feature>
<keyword evidence="5 17" id="KW-0732">Signal</keyword>
<feature type="active site" description="Charge relay system" evidence="13 14">
    <location>
        <position position="230"/>
    </location>
</feature>
<evidence type="ECO:0000313" key="19">
    <source>
        <dbReference type="EMBL" id="PSR77900.1"/>
    </source>
</evidence>
<evidence type="ECO:0000256" key="13">
    <source>
        <dbReference type="PIRSR" id="PIRSR615500-1"/>
    </source>
</evidence>
<dbReference type="InterPro" id="IPR034182">
    <property type="entry name" value="Kexin/furin"/>
</dbReference>
<dbReference type="Pfam" id="PF00082">
    <property type="entry name" value="Peptidase_S8"/>
    <property type="match status" value="1"/>
</dbReference>
<gene>
    <name evidence="19" type="ORF">BD289DRAFT_486281</name>
</gene>
<evidence type="ECO:0000256" key="17">
    <source>
        <dbReference type="SAM" id="SignalP"/>
    </source>
</evidence>
<dbReference type="PANTHER" id="PTHR42884">
    <property type="entry name" value="PROPROTEIN CONVERTASE SUBTILISIN/KEXIN-RELATED"/>
    <property type="match status" value="1"/>
</dbReference>
<comment type="subcellular location">
    <subcellularLocation>
        <location evidence="1">Membrane</location>
    </subcellularLocation>
</comment>
<feature type="active site" description="Charge relay system" evidence="13 14">
    <location>
        <position position="192"/>
    </location>
</feature>
<dbReference type="PROSITE" id="PS00136">
    <property type="entry name" value="SUBTILASE_ASP"/>
    <property type="match status" value="1"/>
</dbReference>
<dbReference type="InterPro" id="IPR002884">
    <property type="entry name" value="P_dom"/>
</dbReference>
<dbReference type="Gene3D" id="2.60.120.260">
    <property type="entry name" value="Galactose-binding domain-like"/>
    <property type="match status" value="1"/>
</dbReference>
<dbReference type="SUPFAM" id="SSF49785">
    <property type="entry name" value="Galactose-binding domain-like"/>
    <property type="match status" value="1"/>
</dbReference>
<feature type="compositionally biased region" description="Acidic residues" evidence="15">
    <location>
        <begin position="818"/>
        <end position="831"/>
    </location>
</feature>
<keyword evidence="8" id="KW-0106">Calcium</keyword>
<evidence type="ECO:0000256" key="4">
    <source>
        <dbReference type="ARBA" id="ARBA00022692"/>
    </source>
</evidence>
<feature type="region of interest" description="Disordered" evidence="15">
    <location>
        <begin position="637"/>
        <end position="704"/>
    </location>
</feature>
<dbReference type="SUPFAM" id="SSF52743">
    <property type="entry name" value="Subtilisin-like"/>
    <property type="match status" value="1"/>
</dbReference>
<evidence type="ECO:0000256" key="8">
    <source>
        <dbReference type="ARBA" id="ARBA00022837"/>
    </source>
</evidence>
<evidence type="ECO:0000256" key="2">
    <source>
        <dbReference type="ARBA" id="ARBA00005325"/>
    </source>
</evidence>
<keyword evidence="20" id="KW-1185">Reference proteome</keyword>
<keyword evidence="3 14" id="KW-0645">Protease</keyword>
<dbReference type="InterPro" id="IPR023827">
    <property type="entry name" value="Peptidase_S8_Asp-AS"/>
</dbReference>
<organism evidence="19 20">
    <name type="scientific">Coniella lustricola</name>
    <dbReference type="NCBI Taxonomy" id="2025994"/>
    <lineage>
        <taxon>Eukaryota</taxon>
        <taxon>Fungi</taxon>
        <taxon>Dikarya</taxon>
        <taxon>Ascomycota</taxon>
        <taxon>Pezizomycotina</taxon>
        <taxon>Sordariomycetes</taxon>
        <taxon>Sordariomycetidae</taxon>
        <taxon>Diaporthales</taxon>
        <taxon>Schizoparmaceae</taxon>
        <taxon>Coniella</taxon>
    </lineage>
</organism>
<feature type="compositionally biased region" description="Low complexity" evidence="15">
    <location>
        <begin position="637"/>
        <end position="647"/>
    </location>
</feature>
<keyword evidence="12" id="KW-0325">Glycoprotein</keyword>
<feature type="domain" description="P/Homo B" evidence="18">
    <location>
        <begin position="478"/>
        <end position="613"/>
    </location>
</feature>
<dbReference type="FunCoup" id="A0A2T2ZVQ4">
    <property type="interactions" value="142"/>
</dbReference>
<dbReference type="InterPro" id="IPR000209">
    <property type="entry name" value="Peptidase_S8/S53_dom"/>
</dbReference>
<evidence type="ECO:0000256" key="3">
    <source>
        <dbReference type="ARBA" id="ARBA00022670"/>
    </source>
</evidence>
<dbReference type="InterPro" id="IPR008979">
    <property type="entry name" value="Galactose-bd-like_sf"/>
</dbReference>
<dbReference type="Gene3D" id="3.40.50.200">
    <property type="entry name" value="Peptidase S8/S53 domain"/>
    <property type="match status" value="1"/>
</dbReference>
<feature type="active site" description="Charge relay system" evidence="13 14">
    <location>
        <position position="402"/>
    </location>
</feature>
<name>A0A2T2ZVQ4_9PEZI</name>
<dbReference type="InterPro" id="IPR015500">
    <property type="entry name" value="Peptidase_S8_subtilisin-rel"/>
</dbReference>
<dbReference type="PROSITE" id="PS00137">
    <property type="entry name" value="SUBTILASE_HIS"/>
    <property type="match status" value="1"/>
</dbReference>
<keyword evidence="6 14" id="KW-0378">Hydrolase</keyword>
<dbReference type="InterPro" id="IPR023828">
    <property type="entry name" value="Peptidase_S8_Ser-AS"/>
</dbReference>
<feature type="chain" id="PRO_5015619453" evidence="17">
    <location>
        <begin position="18"/>
        <end position="889"/>
    </location>
</feature>
<dbReference type="EMBL" id="KZ678631">
    <property type="protein sequence ID" value="PSR77900.1"/>
    <property type="molecule type" value="Genomic_DNA"/>
</dbReference>
<keyword evidence="7 14" id="KW-0720">Serine protease</keyword>
<evidence type="ECO:0000256" key="14">
    <source>
        <dbReference type="PROSITE-ProRule" id="PRU01240"/>
    </source>
</evidence>
<dbReference type="InParanoid" id="A0A2T2ZVQ4"/>
<evidence type="ECO:0000256" key="15">
    <source>
        <dbReference type="SAM" id="MobiDB-lite"/>
    </source>
</evidence>
<evidence type="ECO:0000313" key="20">
    <source>
        <dbReference type="Proteomes" id="UP000241462"/>
    </source>
</evidence>
<proteinExistence type="inferred from homology"/>
<dbReference type="GO" id="GO:0016485">
    <property type="term" value="P:protein processing"/>
    <property type="evidence" value="ECO:0007669"/>
    <property type="project" value="TreeGrafter"/>
</dbReference>
<evidence type="ECO:0000256" key="6">
    <source>
        <dbReference type="ARBA" id="ARBA00022801"/>
    </source>
</evidence>
<dbReference type="STRING" id="2025994.A0A2T2ZVQ4"/>
<dbReference type="PROSITE" id="PS51892">
    <property type="entry name" value="SUBTILASE"/>
    <property type="match status" value="1"/>
</dbReference>
<accession>A0A2T2ZVQ4</accession>
<evidence type="ECO:0000256" key="12">
    <source>
        <dbReference type="ARBA" id="ARBA00023180"/>
    </source>
</evidence>
<dbReference type="CDD" id="cd04059">
    <property type="entry name" value="Peptidases_S8_Protein_convertases_Kexins_Furin-like"/>
    <property type="match status" value="1"/>
</dbReference>
<evidence type="ECO:0000256" key="5">
    <source>
        <dbReference type="ARBA" id="ARBA00022729"/>
    </source>
</evidence>